<organism evidence="1 2">
    <name type="scientific">Enterovibrio nigricans DSM 22720</name>
    <dbReference type="NCBI Taxonomy" id="1121868"/>
    <lineage>
        <taxon>Bacteria</taxon>
        <taxon>Pseudomonadati</taxon>
        <taxon>Pseudomonadota</taxon>
        <taxon>Gammaproteobacteria</taxon>
        <taxon>Vibrionales</taxon>
        <taxon>Vibrionaceae</taxon>
        <taxon>Enterovibrio</taxon>
    </lineage>
</organism>
<reference evidence="2" key="1">
    <citation type="submission" date="2017-02" db="EMBL/GenBank/DDBJ databases">
        <authorList>
            <person name="Varghese N."/>
            <person name="Submissions S."/>
        </authorList>
    </citation>
    <scope>NUCLEOTIDE SEQUENCE [LARGE SCALE GENOMIC DNA]</scope>
    <source>
        <strain evidence="2">DSM 22720</strain>
    </source>
</reference>
<dbReference type="RefSeq" id="WP_244556545.1">
    <property type="nucleotide sequence ID" value="NZ_FUXU01000019.1"/>
</dbReference>
<accession>A0A1T4UKW2</accession>
<protein>
    <submittedName>
        <fullName evidence="1">Uncharacterized protein</fullName>
    </submittedName>
</protein>
<dbReference type="Proteomes" id="UP000190162">
    <property type="component" value="Unassembled WGS sequence"/>
</dbReference>
<keyword evidence="2" id="KW-1185">Reference proteome</keyword>
<dbReference type="AlphaFoldDB" id="A0A1T4UKW2"/>
<name>A0A1T4UKW2_9GAMM</name>
<evidence type="ECO:0000313" key="1">
    <source>
        <dbReference type="EMBL" id="SKA53236.1"/>
    </source>
</evidence>
<sequence length="175" mass="19982">MNSIDYKELASKIMDGEYVRNIPSKTWASAISYTIENYKLFSPNADKMHMLWIESGGHIRKHVSNDLLVLTWLRIILPKYSGEELRLYRGECKFLYDQGLIGFCWTPKKEVAEMFARGLNAIESGGVLLSAQFAPEAILSAPNSHSADCLGEFEYTCDPMQVRELEVLHQYPKLQ</sequence>
<proteinExistence type="predicted"/>
<gene>
    <name evidence="1" type="ORF">SAMN02745132_01947</name>
</gene>
<evidence type="ECO:0000313" key="2">
    <source>
        <dbReference type="Proteomes" id="UP000190162"/>
    </source>
</evidence>
<dbReference type="EMBL" id="FUXU01000019">
    <property type="protein sequence ID" value="SKA53236.1"/>
    <property type="molecule type" value="Genomic_DNA"/>
</dbReference>